<protein>
    <submittedName>
        <fullName evidence="1">Uncharacterized protein</fullName>
    </submittedName>
</protein>
<comment type="caution">
    <text evidence="1">The sequence shown here is derived from an EMBL/GenBank/DDBJ whole genome shotgun (WGS) entry which is preliminary data.</text>
</comment>
<keyword evidence="2" id="KW-1185">Reference proteome</keyword>
<proteinExistence type="predicted"/>
<reference evidence="1 2" key="1">
    <citation type="journal article" date="2022" name="Genome Biol. Evol.">
        <title>The Spruce Budworm Genome: Reconstructing the Evolutionary History of Antifreeze Proteins.</title>
        <authorList>
            <person name="Beliveau C."/>
            <person name="Gagne P."/>
            <person name="Picq S."/>
            <person name="Vernygora O."/>
            <person name="Keeling C.I."/>
            <person name="Pinkney K."/>
            <person name="Doucet D."/>
            <person name="Wen F."/>
            <person name="Johnston J.S."/>
            <person name="Maaroufi H."/>
            <person name="Boyle B."/>
            <person name="Laroche J."/>
            <person name="Dewar K."/>
            <person name="Juretic N."/>
            <person name="Blackburn G."/>
            <person name="Nisole A."/>
            <person name="Brunet B."/>
            <person name="Brandao M."/>
            <person name="Lumley L."/>
            <person name="Duan J."/>
            <person name="Quan G."/>
            <person name="Lucarotti C.J."/>
            <person name="Roe A.D."/>
            <person name="Sperling F.A.H."/>
            <person name="Levesque R.C."/>
            <person name="Cusson M."/>
        </authorList>
    </citation>
    <scope>NUCLEOTIDE SEQUENCE [LARGE SCALE GENOMIC DNA]</scope>
    <source>
        <strain evidence="1">Glfc:IPQL:Cfum</strain>
    </source>
</reference>
<feature type="non-terminal residue" evidence="1">
    <location>
        <position position="1"/>
    </location>
</feature>
<name>A0ACC0KQF0_CHOFU</name>
<organism evidence="1 2">
    <name type="scientific">Choristoneura fumiferana</name>
    <name type="common">Spruce budworm moth</name>
    <name type="synonym">Archips fumiferana</name>
    <dbReference type="NCBI Taxonomy" id="7141"/>
    <lineage>
        <taxon>Eukaryota</taxon>
        <taxon>Metazoa</taxon>
        <taxon>Ecdysozoa</taxon>
        <taxon>Arthropoda</taxon>
        <taxon>Hexapoda</taxon>
        <taxon>Insecta</taxon>
        <taxon>Pterygota</taxon>
        <taxon>Neoptera</taxon>
        <taxon>Endopterygota</taxon>
        <taxon>Lepidoptera</taxon>
        <taxon>Glossata</taxon>
        <taxon>Ditrysia</taxon>
        <taxon>Tortricoidea</taxon>
        <taxon>Tortricidae</taxon>
        <taxon>Tortricinae</taxon>
        <taxon>Choristoneura</taxon>
    </lineage>
</organism>
<accession>A0ACC0KQF0</accession>
<sequence length="501" mass="55612">AVLGVEVHFENKDSGFFLKHSARWSGAGPPPEPMGTALPGALLSLDRFTVLQGSAPASVRATYGPFSTKQTVPARYTVPDPLEPPRRNATLIELQEATAHRLDVSAHLVFRELPRDAPVLRVLFHTGGEGGARRAATRPRRVCITLHASLGTKSLTATCGPEGEEGACLAELTIPATWWPADGKGKRPPRTVRLAYSAAEASSGESGEGACGRVSVQPAWPLGVVTLAGARAGYREARAGASALLLPRAPLYPHSRLHLPFVVRRDTAHSTGHVVIREILSGFYTYGYTLHSVYKFGWCTRDSIVPQFLRKKRNYTLPDFKSADTKFIYLLETARQTIRFKLQCIVVKVYVAKKFQFRRSRIPFYYCQGHLAVGVLRDFSVCHDDFSLKPPDGILREGTFTWLAFVQYVHGIPHQNKAPRLVLIHQQFVVGAATDLLHLPKNYKLGNIMFGDYARDEEDCGLAGMQLKMGERCARAYLEMPFSDVTPHPEYSRLHFCYLKL</sequence>
<dbReference type="Proteomes" id="UP001064048">
    <property type="component" value="Chromosome 18"/>
</dbReference>
<evidence type="ECO:0000313" key="2">
    <source>
        <dbReference type="Proteomes" id="UP001064048"/>
    </source>
</evidence>
<dbReference type="EMBL" id="CM046118">
    <property type="protein sequence ID" value="KAI8438703.1"/>
    <property type="molecule type" value="Genomic_DNA"/>
</dbReference>
<evidence type="ECO:0000313" key="1">
    <source>
        <dbReference type="EMBL" id="KAI8438703.1"/>
    </source>
</evidence>
<gene>
    <name evidence="1" type="ORF">MSG28_011118</name>
</gene>